<dbReference type="RefSeq" id="WP_095991004.1">
    <property type="nucleotide sequence ID" value="NZ_CP022098.1"/>
</dbReference>
<evidence type="ECO:0000313" key="2">
    <source>
        <dbReference type="EMBL" id="ATB43615.1"/>
    </source>
</evidence>
<protein>
    <submittedName>
        <fullName evidence="2">Uncharacterized protein</fullName>
    </submittedName>
</protein>
<organism evidence="2 3">
    <name type="scientific">Cystobacter fuscus</name>
    <dbReference type="NCBI Taxonomy" id="43"/>
    <lineage>
        <taxon>Bacteria</taxon>
        <taxon>Pseudomonadati</taxon>
        <taxon>Myxococcota</taxon>
        <taxon>Myxococcia</taxon>
        <taxon>Myxococcales</taxon>
        <taxon>Cystobacterineae</taxon>
        <taxon>Archangiaceae</taxon>
        <taxon>Cystobacter</taxon>
    </lineage>
</organism>
<feature type="transmembrane region" description="Helical" evidence="1">
    <location>
        <begin position="6"/>
        <end position="31"/>
    </location>
</feature>
<keyword evidence="1" id="KW-0812">Transmembrane</keyword>
<proteinExistence type="predicted"/>
<evidence type="ECO:0000313" key="3">
    <source>
        <dbReference type="Proteomes" id="UP000217257"/>
    </source>
</evidence>
<reference evidence="2 3" key="1">
    <citation type="submission" date="2017-06" db="EMBL/GenBank/DDBJ databases">
        <title>Sequencing and comparative analysis of myxobacterial genomes.</title>
        <authorList>
            <person name="Rupp O."/>
            <person name="Goesmann A."/>
            <person name="Sogaard-Andersen L."/>
        </authorList>
    </citation>
    <scope>NUCLEOTIDE SEQUENCE [LARGE SCALE GENOMIC DNA]</scope>
    <source>
        <strain evidence="2 3">DSM 52655</strain>
    </source>
</reference>
<dbReference type="Proteomes" id="UP000217257">
    <property type="component" value="Chromosome"/>
</dbReference>
<dbReference type="KEGG" id="cfus:CYFUS_009095"/>
<name>A0A250JI96_9BACT</name>
<dbReference type="AlphaFoldDB" id="A0A250JI96"/>
<dbReference type="EMBL" id="CP022098">
    <property type="protein sequence ID" value="ATB43615.1"/>
    <property type="molecule type" value="Genomic_DNA"/>
</dbReference>
<gene>
    <name evidence="2" type="ORF">CYFUS_009095</name>
</gene>
<keyword evidence="1" id="KW-1133">Transmembrane helix</keyword>
<feature type="transmembrane region" description="Helical" evidence="1">
    <location>
        <begin position="43"/>
        <end position="66"/>
    </location>
</feature>
<evidence type="ECO:0000256" key="1">
    <source>
        <dbReference type="SAM" id="Phobius"/>
    </source>
</evidence>
<keyword evidence="1" id="KW-0472">Membrane</keyword>
<accession>A0A250JI96</accession>
<sequence length="98" mass="11037">MSLLWLGLGVFAQIAFAGFQAMLVIFSAGGISNRRGLTPFQDWFFVQCMWLLPAISLGTAGLLIYFHVTRSPYFSHAWHLLPVTCFGLYLGYAMWLGR</sequence>
<feature type="transmembrane region" description="Helical" evidence="1">
    <location>
        <begin position="78"/>
        <end position="97"/>
    </location>
</feature>